<proteinExistence type="predicted"/>
<accession>A0A2V1INU1</accession>
<dbReference type="Proteomes" id="UP000244925">
    <property type="component" value="Unassembled WGS sequence"/>
</dbReference>
<reference evidence="2" key="1">
    <citation type="submission" date="2018-02" db="EMBL/GenBank/DDBJ databases">
        <authorList>
            <person name="Clavel T."/>
            <person name="Strowig T."/>
        </authorList>
    </citation>
    <scope>NUCLEOTIDE SEQUENCE [LARGE SCALE GENOMIC DNA]</scope>
    <source>
        <strain evidence="2">DSM 100764</strain>
    </source>
</reference>
<dbReference type="AlphaFoldDB" id="A0A2V1INU1"/>
<dbReference type="RefSeq" id="WP_107036981.1">
    <property type="nucleotide sequence ID" value="NZ_CP098825.1"/>
</dbReference>
<dbReference type="EMBL" id="PUBV01000049">
    <property type="protein sequence ID" value="PWB05864.1"/>
    <property type="molecule type" value="Genomic_DNA"/>
</dbReference>
<dbReference type="GeneID" id="93423718"/>
<comment type="caution">
    <text evidence="1">The sequence shown here is derived from an EMBL/GenBank/DDBJ whole genome shotgun (WGS) entry which is preliminary data.</text>
</comment>
<sequence>METKDKIAIKLAIMLIGVCTLISCKAIISPNTNGGDDYSLIKVLGYAYANPSSGDTINTIPSYSFNLPKKMVKRVDYDMGITVVELKDYQYIYIIYEPNKFSDYSELISHLKVYLEESDNSRLNKLSNHINLNKNTKRLNRFYRKDNFEIGILNVLPQNYEDLFSVIENSFNVQYRSHN</sequence>
<gene>
    <name evidence="1" type="ORF">C5O25_12140</name>
</gene>
<organism evidence="1 2">
    <name type="scientific">Paramuribaculum intestinale</name>
    <dbReference type="NCBI Taxonomy" id="2094151"/>
    <lineage>
        <taxon>Bacteria</taxon>
        <taxon>Pseudomonadati</taxon>
        <taxon>Bacteroidota</taxon>
        <taxon>Bacteroidia</taxon>
        <taxon>Bacteroidales</taxon>
        <taxon>Muribaculaceae</taxon>
        <taxon>Paramuribaculum</taxon>
    </lineage>
</organism>
<dbReference type="PROSITE" id="PS51257">
    <property type="entry name" value="PROKAR_LIPOPROTEIN"/>
    <property type="match status" value="1"/>
</dbReference>
<name>A0A2V1INU1_9BACT</name>
<evidence type="ECO:0000313" key="1">
    <source>
        <dbReference type="EMBL" id="PWB05864.1"/>
    </source>
</evidence>
<keyword evidence="2" id="KW-1185">Reference proteome</keyword>
<protein>
    <submittedName>
        <fullName evidence="1">Uncharacterized protein</fullName>
    </submittedName>
</protein>
<evidence type="ECO:0000313" key="2">
    <source>
        <dbReference type="Proteomes" id="UP000244925"/>
    </source>
</evidence>